<proteinExistence type="predicted"/>
<organism evidence="3 4">
    <name type="scientific">Microvirga guangxiensis</name>
    <dbReference type="NCBI Taxonomy" id="549386"/>
    <lineage>
        <taxon>Bacteria</taxon>
        <taxon>Pseudomonadati</taxon>
        <taxon>Pseudomonadota</taxon>
        <taxon>Alphaproteobacteria</taxon>
        <taxon>Hyphomicrobiales</taxon>
        <taxon>Methylobacteriaceae</taxon>
        <taxon>Microvirga</taxon>
    </lineage>
</organism>
<keyword evidence="1" id="KW-0812">Transmembrane</keyword>
<gene>
    <name evidence="3" type="ORF">SAMN02927923_02156</name>
</gene>
<dbReference type="STRING" id="549386.SAMN02927923_02156"/>
<sequence length="460" mass="47619">MMSLLQSRMNRSDVVLRMRKLWKEEGGATAVAMGIMSPVIIGGMALGGETGYWYYTQRKLQHAADVAAHASTVRKRVGEDGALLKQAAVQVASASGFMPVMSDADPASGTTHFSAVNMTVNNPPLAGGSVGDNNAVEVILSETKPRLLSSIFSDAPIEIRARAVAKLIGGSPACVVALSVTKSRAVEVSGNTSVTLNDCSVVSNSIQSDAYYMPNSTADLTADCISTVGGSSVKNPSPSLLDLKVCTSVQENAPPAADPYADVPEPSVSGYTCQNRTVSGSILPKENPHPVYGAYSVFCDGIEVASNATATFGPGLYIITGGNMKVNNKATLKSNGATFFFANNTTAEISGSADLDLTAPTAGPYSGLVFFGASCEDSPLECGEVFRINGNSSTTSIKGAVYLPGSRIEFLGTTRAESSCLQIIADAVTFTGNSRIEMGAACAGAGTKTVLTGQIVQLVE</sequence>
<reference evidence="3 4" key="1">
    <citation type="submission" date="2016-10" db="EMBL/GenBank/DDBJ databases">
        <authorList>
            <person name="de Groot N.N."/>
        </authorList>
    </citation>
    <scope>NUCLEOTIDE SEQUENCE [LARGE SCALE GENOMIC DNA]</scope>
    <source>
        <strain evidence="3 4">CGMCC 1.7666</strain>
    </source>
</reference>
<keyword evidence="1" id="KW-1133">Transmembrane helix</keyword>
<dbReference type="EMBL" id="FMVJ01000005">
    <property type="protein sequence ID" value="SCY72693.1"/>
    <property type="molecule type" value="Genomic_DNA"/>
</dbReference>
<dbReference type="Proteomes" id="UP000199569">
    <property type="component" value="Unassembled WGS sequence"/>
</dbReference>
<dbReference type="InterPro" id="IPR028087">
    <property type="entry name" value="Tad_N"/>
</dbReference>
<feature type="domain" description="Putative Flp pilus-assembly TadG-like N-terminal" evidence="2">
    <location>
        <begin position="27"/>
        <end position="70"/>
    </location>
</feature>
<dbReference type="Pfam" id="PF13400">
    <property type="entry name" value="Tad"/>
    <property type="match status" value="1"/>
</dbReference>
<dbReference type="OrthoDB" id="7418984at2"/>
<keyword evidence="4" id="KW-1185">Reference proteome</keyword>
<keyword evidence="1" id="KW-0472">Membrane</keyword>
<name>A0A1G5I9G5_9HYPH</name>
<evidence type="ECO:0000313" key="4">
    <source>
        <dbReference type="Proteomes" id="UP000199569"/>
    </source>
</evidence>
<dbReference type="AlphaFoldDB" id="A0A1G5I9G5"/>
<protein>
    <submittedName>
        <fullName evidence="3">Flp pilus assembly protein TadG</fullName>
    </submittedName>
</protein>
<evidence type="ECO:0000313" key="3">
    <source>
        <dbReference type="EMBL" id="SCY72693.1"/>
    </source>
</evidence>
<accession>A0A1G5I9G5</accession>
<feature type="transmembrane region" description="Helical" evidence="1">
    <location>
        <begin position="27"/>
        <end position="55"/>
    </location>
</feature>
<evidence type="ECO:0000256" key="1">
    <source>
        <dbReference type="SAM" id="Phobius"/>
    </source>
</evidence>
<evidence type="ECO:0000259" key="2">
    <source>
        <dbReference type="Pfam" id="PF13400"/>
    </source>
</evidence>